<accession>A0A1N7H0L1</accession>
<dbReference type="GO" id="GO:0003677">
    <property type="term" value="F:DNA binding"/>
    <property type="evidence" value="ECO:0007669"/>
    <property type="project" value="UniProtKB-UniRule"/>
</dbReference>
<dbReference type="Proteomes" id="UP000185936">
    <property type="component" value="Unassembled WGS sequence"/>
</dbReference>
<dbReference type="GO" id="GO:0006310">
    <property type="term" value="P:DNA recombination"/>
    <property type="evidence" value="ECO:0007669"/>
    <property type="project" value="UniProtKB-KW"/>
</dbReference>
<keyword evidence="2" id="KW-0233">DNA recombination</keyword>
<evidence type="ECO:0000256" key="3">
    <source>
        <dbReference type="PROSITE-ProRule" id="PRU01248"/>
    </source>
</evidence>
<dbReference type="InterPro" id="IPR013762">
    <property type="entry name" value="Integrase-like_cat_sf"/>
</dbReference>
<proteinExistence type="predicted"/>
<gene>
    <name evidence="5" type="ORF">SAMN05421752_1208</name>
</gene>
<dbReference type="InterPro" id="IPR011010">
    <property type="entry name" value="DNA_brk_join_enz"/>
</dbReference>
<dbReference type="Gene3D" id="1.10.150.130">
    <property type="match status" value="1"/>
</dbReference>
<protein>
    <recommendedName>
        <fullName evidence="4">Core-binding (CB) domain-containing protein</fullName>
    </recommendedName>
</protein>
<organism evidence="5 6">
    <name type="scientific">Natronorubrum thiooxidans</name>
    <dbReference type="NCBI Taxonomy" id="308853"/>
    <lineage>
        <taxon>Archaea</taxon>
        <taxon>Methanobacteriati</taxon>
        <taxon>Methanobacteriota</taxon>
        <taxon>Stenosarchaea group</taxon>
        <taxon>Halobacteria</taxon>
        <taxon>Halobacteriales</taxon>
        <taxon>Natrialbaceae</taxon>
        <taxon>Natronorubrum</taxon>
    </lineage>
</organism>
<keyword evidence="6" id="KW-1185">Reference proteome</keyword>
<reference evidence="6" key="1">
    <citation type="submission" date="2017-01" db="EMBL/GenBank/DDBJ databases">
        <authorList>
            <person name="Varghese N."/>
            <person name="Submissions S."/>
        </authorList>
    </citation>
    <scope>NUCLEOTIDE SEQUENCE [LARGE SCALE GENOMIC DNA]</scope>
    <source>
        <strain evidence="6">type strain: HArc-</strain>
    </source>
</reference>
<feature type="domain" description="Core-binding (CB)" evidence="4">
    <location>
        <begin position="36"/>
        <end position="126"/>
    </location>
</feature>
<evidence type="ECO:0000256" key="2">
    <source>
        <dbReference type="ARBA" id="ARBA00023172"/>
    </source>
</evidence>
<dbReference type="PROSITE" id="PS51900">
    <property type="entry name" value="CB"/>
    <property type="match status" value="1"/>
</dbReference>
<dbReference type="InterPro" id="IPR010998">
    <property type="entry name" value="Integrase_recombinase_N"/>
</dbReference>
<dbReference type="InterPro" id="IPR044068">
    <property type="entry name" value="CB"/>
</dbReference>
<dbReference type="AlphaFoldDB" id="A0A1N7H0L1"/>
<dbReference type="RefSeq" id="WP_084776817.1">
    <property type="nucleotide sequence ID" value="NZ_FTNR01000020.1"/>
</dbReference>
<evidence type="ECO:0000313" key="5">
    <source>
        <dbReference type="EMBL" id="SIS18379.1"/>
    </source>
</evidence>
<dbReference type="EMBL" id="FTNR01000020">
    <property type="protein sequence ID" value="SIS18379.1"/>
    <property type="molecule type" value="Genomic_DNA"/>
</dbReference>
<dbReference type="SUPFAM" id="SSF56349">
    <property type="entry name" value="DNA breaking-rejoining enzymes"/>
    <property type="match status" value="1"/>
</dbReference>
<evidence type="ECO:0000313" key="6">
    <source>
        <dbReference type="Proteomes" id="UP000185936"/>
    </source>
</evidence>
<evidence type="ECO:0000259" key="4">
    <source>
        <dbReference type="PROSITE" id="PS51900"/>
    </source>
</evidence>
<sequence length="383" mass="43828">MTGADISELIDELGDELAGPLAEKLGEQMTPSLNSMTPEEAVDKYFDTRELKDNTQYTHESSLRNFFLRWCDDVADIDDMNELSGNDLASYRIWRRDEASKRVDKLSPKSEETQQKITRTFIKHCESWEVVRSGLHEHVIVPSLDKNDEVRDEILDSETAKEVLEWLQKYEYGDVQHVVWLLLSSCGARTGGIHSLDLRDYVTNDDGSYLKFRHRPETGTTLKNDYEGERNVDIPRSVSDVLDDYIADHRESSTDEQGREPLLTTAHGRLGKSTIRNYIYAWTRPCAIGRGCPYDRDPEECDAARRNNWAFECPDSLSCHPVRKGYITAELKAGVPKATISQRCDVSEAVMDKHYDHRTEEEKMAARRVALKLAHETEKGYGE</sequence>
<dbReference type="OrthoDB" id="198497at2157"/>
<dbReference type="Gene3D" id="1.10.443.10">
    <property type="entry name" value="Intergrase catalytic core"/>
    <property type="match status" value="1"/>
</dbReference>
<dbReference type="GO" id="GO:0015074">
    <property type="term" value="P:DNA integration"/>
    <property type="evidence" value="ECO:0007669"/>
    <property type="project" value="InterPro"/>
</dbReference>
<name>A0A1N7H0L1_9EURY</name>
<evidence type="ECO:0000256" key="1">
    <source>
        <dbReference type="ARBA" id="ARBA00023125"/>
    </source>
</evidence>
<keyword evidence="1 3" id="KW-0238">DNA-binding</keyword>